<dbReference type="PRINTS" id="PR00344">
    <property type="entry name" value="BCTRLSENSOR"/>
</dbReference>
<organism evidence="11 12">
    <name type="scientific">Sphingomonas anseongensis</name>
    <dbReference type="NCBI Taxonomy" id="2908207"/>
    <lineage>
        <taxon>Bacteria</taxon>
        <taxon>Pseudomonadati</taxon>
        <taxon>Pseudomonadota</taxon>
        <taxon>Alphaproteobacteria</taxon>
        <taxon>Sphingomonadales</taxon>
        <taxon>Sphingomonadaceae</taxon>
        <taxon>Sphingomonas</taxon>
    </lineage>
</organism>
<evidence type="ECO:0000256" key="6">
    <source>
        <dbReference type="ARBA" id="ARBA00022777"/>
    </source>
</evidence>
<dbReference type="EMBL" id="JAMGBC010000001">
    <property type="protein sequence ID" value="MCL6679168.1"/>
    <property type="molecule type" value="Genomic_DNA"/>
</dbReference>
<comment type="caution">
    <text evidence="11">The sequence shown here is derived from an EMBL/GenBank/DDBJ whole genome shotgun (WGS) entry which is preliminary data.</text>
</comment>
<dbReference type="SUPFAM" id="SSF55874">
    <property type="entry name" value="ATPase domain of HSP90 chaperone/DNA topoisomerase II/histidine kinase"/>
    <property type="match status" value="1"/>
</dbReference>
<evidence type="ECO:0000313" key="12">
    <source>
        <dbReference type="Proteomes" id="UP001165343"/>
    </source>
</evidence>
<dbReference type="PANTHER" id="PTHR43065:SF10">
    <property type="entry name" value="PEROXIDE STRESS-ACTIVATED HISTIDINE KINASE MAK3"/>
    <property type="match status" value="1"/>
</dbReference>
<dbReference type="InterPro" id="IPR033424">
    <property type="entry name" value="MASE4"/>
</dbReference>
<feature type="transmembrane region" description="Helical" evidence="9">
    <location>
        <begin position="47"/>
        <end position="69"/>
    </location>
</feature>
<protein>
    <recommendedName>
        <fullName evidence="2">histidine kinase</fullName>
        <ecNumber evidence="2">2.7.13.3</ecNumber>
    </recommendedName>
</protein>
<feature type="domain" description="Histidine kinase" evidence="10">
    <location>
        <begin position="304"/>
        <end position="520"/>
    </location>
</feature>
<dbReference type="Pfam" id="PF17158">
    <property type="entry name" value="MASE4"/>
    <property type="match status" value="1"/>
</dbReference>
<evidence type="ECO:0000256" key="3">
    <source>
        <dbReference type="ARBA" id="ARBA00022553"/>
    </source>
</evidence>
<accession>A0ABT0RG06</accession>
<dbReference type="Pfam" id="PF02518">
    <property type="entry name" value="HATPase_c"/>
    <property type="match status" value="1"/>
</dbReference>
<dbReference type="InterPro" id="IPR003594">
    <property type="entry name" value="HATPase_dom"/>
</dbReference>
<dbReference type="EC" id="2.7.13.3" evidence="2"/>
<keyword evidence="9" id="KW-0472">Membrane</keyword>
<dbReference type="InterPro" id="IPR004358">
    <property type="entry name" value="Sig_transdc_His_kin-like_C"/>
</dbReference>
<keyword evidence="8" id="KW-0902">Two-component regulatory system</keyword>
<dbReference type="PANTHER" id="PTHR43065">
    <property type="entry name" value="SENSOR HISTIDINE KINASE"/>
    <property type="match status" value="1"/>
</dbReference>
<dbReference type="InterPro" id="IPR005467">
    <property type="entry name" value="His_kinase_dom"/>
</dbReference>
<evidence type="ECO:0000256" key="8">
    <source>
        <dbReference type="ARBA" id="ARBA00023012"/>
    </source>
</evidence>
<feature type="transmembrane region" description="Helical" evidence="9">
    <location>
        <begin position="249"/>
        <end position="271"/>
    </location>
</feature>
<evidence type="ECO:0000256" key="4">
    <source>
        <dbReference type="ARBA" id="ARBA00022679"/>
    </source>
</evidence>
<evidence type="ECO:0000256" key="2">
    <source>
        <dbReference type="ARBA" id="ARBA00012438"/>
    </source>
</evidence>
<keyword evidence="12" id="KW-1185">Reference proteome</keyword>
<keyword evidence="7" id="KW-0067">ATP-binding</keyword>
<evidence type="ECO:0000256" key="1">
    <source>
        <dbReference type="ARBA" id="ARBA00000085"/>
    </source>
</evidence>
<keyword evidence="9" id="KW-0812">Transmembrane</keyword>
<feature type="transmembrane region" description="Helical" evidence="9">
    <location>
        <begin position="118"/>
        <end position="136"/>
    </location>
</feature>
<dbReference type="Gene3D" id="3.30.565.10">
    <property type="entry name" value="Histidine kinase-like ATPase, C-terminal domain"/>
    <property type="match status" value="1"/>
</dbReference>
<reference evidence="11" key="1">
    <citation type="submission" date="2022-05" db="EMBL/GenBank/DDBJ databases">
        <authorList>
            <person name="Jo J.-H."/>
            <person name="Im W.-T."/>
        </authorList>
    </citation>
    <scope>NUCLEOTIDE SEQUENCE</scope>
    <source>
        <strain evidence="11">RG327</strain>
    </source>
</reference>
<proteinExistence type="predicted"/>
<dbReference type="InterPro" id="IPR036890">
    <property type="entry name" value="HATPase_C_sf"/>
</dbReference>
<evidence type="ECO:0000259" key="10">
    <source>
        <dbReference type="PROSITE" id="PS50109"/>
    </source>
</evidence>
<evidence type="ECO:0000256" key="7">
    <source>
        <dbReference type="ARBA" id="ARBA00022840"/>
    </source>
</evidence>
<evidence type="ECO:0000256" key="5">
    <source>
        <dbReference type="ARBA" id="ARBA00022741"/>
    </source>
</evidence>
<keyword evidence="9" id="KW-1133">Transmembrane helix</keyword>
<dbReference type="SMART" id="SM00387">
    <property type="entry name" value="HATPase_c"/>
    <property type="match status" value="1"/>
</dbReference>
<keyword evidence="5" id="KW-0547">Nucleotide-binding</keyword>
<keyword evidence="3" id="KW-0597">Phosphoprotein</keyword>
<gene>
    <name evidence="11" type="ORF">LZ519_07555</name>
</gene>
<feature type="transmembrane region" description="Helical" evidence="9">
    <location>
        <begin position="195"/>
        <end position="215"/>
    </location>
</feature>
<dbReference type="Gene3D" id="1.10.287.130">
    <property type="match status" value="1"/>
</dbReference>
<feature type="transmembrane region" description="Helical" evidence="9">
    <location>
        <begin position="156"/>
        <end position="175"/>
    </location>
</feature>
<keyword evidence="4" id="KW-0808">Transferase</keyword>
<name>A0ABT0RG06_9SPHN</name>
<dbReference type="Proteomes" id="UP001165343">
    <property type="component" value="Unassembled WGS sequence"/>
</dbReference>
<feature type="transmembrane region" description="Helical" evidence="9">
    <location>
        <begin position="19"/>
        <end position="35"/>
    </location>
</feature>
<keyword evidence="6" id="KW-0418">Kinase</keyword>
<evidence type="ECO:0000313" key="11">
    <source>
        <dbReference type="EMBL" id="MCL6679168.1"/>
    </source>
</evidence>
<sequence length="524" mass="57433">MEEYLGLFDTPPRPKETRVALVLAGLLFASLLIILPVRDTPWPEIGAFVPVIDAVMFVGELIIATLFFAQASVFRSRALAVLATGYAFSALLLISHALTFPGAFAPNGLLGSGVDTTAWIAVFRRTAFPIAFILYVQFKRADSSARSGPERPVPSVSVGVCLAAVLAAGVTLMATDAQGMLPSLFLDRREAVYTNLLMVNGATILLTVVAMAMLFSQRKSVLDVWLLVALSGWLAQTLLNLPLSARFTVGWYGLFMLMLVSNLIVLVALIAESNRMYAQLALSTAERNRDRDDRLMTMDAVAAAISHEVGQPLSASLLNARAGLDWLTRPRPNLERAIKALRHTIEDEQRTFDVIKSIRAMFTKDAGSLSEFGFDELVRETAQLLDRELAARKVSLELALDDELPPIMANRVQMQRVLINIMINAIESLGATRGRTRRIQIRSASPDEKSVQLEISDTGTGVAPDDMDRIFEPFFSTKARGTGLGLSLCRTIVEEHGGRLWASARDKHGMTFFLKLPRSEQLAA</sequence>
<feature type="transmembrane region" description="Helical" evidence="9">
    <location>
        <begin position="222"/>
        <end position="243"/>
    </location>
</feature>
<dbReference type="PROSITE" id="PS50109">
    <property type="entry name" value="HIS_KIN"/>
    <property type="match status" value="1"/>
</dbReference>
<evidence type="ECO:0000256" key="9">
    <source>
        <dbReference type="SAM" id="Phobius"/>
    </source>
</evidence>
<comment type="catalytic activity">
    <reaction evidence="1">
        <text>ATP + protein L-histidine = ADP + protein N-phospho-L-histidine.</text>
        <dbReference type="EC" id="2.7.13.3"/>
    </reaction>
</comment>
<feature type="transmembrane region" description="Helical" evidence="9">
    <location>
        <begin position="78"/>
        <end position="98"/>
    </location>
</feature>
<dbReference type="RefSeq" id="WP_249868084.1">
    <property type="nucleotide sequence ID" value="NZ_JAMGBC010000001.1"/>
</dbReference>